<dbReference type="SMART" id="SM00561">
    <property type="entry name" value="MBT"/>
    <property type="match status" value="3"/>
</dbReference>
<dbReference type="GO" id="GO:0006325">
    <property type="term" value="P:chromatin organization"/>
    <property type="evidence" value="ECO:0007669"/>
    <property type="project" value="UniProtKB-KW"/>
</dbReference>
<sequence length="871" mass="95801">MLGHAGSPSLGEMEVVRSSKGSAAGEVSVHVVTTESTVQSTHLPTTAFIIPANATAINLPTSTLEIQRFPREPQKSTGAERPDRGAGNEPITAAVIPQISGVQTCSTVRVLEWKDGVATLPGSNLRVSVALGCFGGTCGVGASIQQMLPGVSVGEANVCSVCCPCVCLTAAPAVADMLEQPAAEGLCHCDTCGRRHVQCHCAALAAVLWPSLPLCRSVIVENSASSTNVTEILKPVKKRKRKDYQSPSEEEYESEQMEKQEERKSSVEDSAMSNLEAEAWNGSQHGASEEKKEGWSWASYLEEQKAVAAPLDLFQDVTSQHKNGFKVGMKLEGIDPQHPSMYFILTVAEVCGYRMRLHFDGYSECHDFWLNADSPDIHPAGWFEETGHKLQPPKGFKEEEFSWTNYLKLTKAQAAPKHLFMVRNTHEASPGFKVGMKLEAVDRMNPSLICVATVTDVVDNRFLVHFDNWDDTYDYWCDPSSPYIHPVGWCHEHGKPLTPPQDYPDPDNFTWEKYLKETGASAVPAWAFKARQPHGFLVNMKLEAVDRRTPSFIRVASVEDVEDHRIKVHFDGWSHVYDFWIDADHPDIHPMGWCSKTGHPLQPPLRPKEPASAHGGCPSLGCKSIPHSKSSKYSFHHRKCPTPGCDGSGHVTGRFTAHYCLSGCPLAEKNQGRLKADLSDTEASARKRSPMALDTCMGCSRLLPRVTRCALSPAISSDNVHQSLFMSALSAHPDRSLSLCWEQHCKLLPGVAGITAAMVAKWTIDEVFSFVQTLTGCEDQAKLFKDEVRRAGSTVEGVTAGGWHLHESPRQGKGLPTCIHAHTHLKAALAFAQQLREICGFSLCVILWGYLCQHHFQGTFLRSFCSFCLFL</sequence>
<dbReference type="Pfam" id="PF01530">
    <property type="entry name" value="zf-C2HC"/>
    <property type="match status" value="1"/>
</dbReference>
<evidence type="ECO:0000256" key="6">
    <source>
        <dbReference type="ARBA" id="ARBA00023015"/>
    </source>
</evidence>
<feature type="region of interest" description="Disordered" evidence="11">
    <location>
        <begin position="236"/>
        <end position="270"/>
    </location>
</feature>
<evidence type="ECO:0000256" key="2">
    <source>
        <dbReference type="ARBA" id="ARBA00022723"/>
    </source>
</evidence>
<dbReference type="InterPro" id="IPR047362">
    <property type="entry name" value="MBT_L3MBTL1_rpt3"/>
</dbReference>
<dbReference type="GO" id="GO:0003682">
    <property type="term" value="F:chromatin binding"/>
    <property type="evidence" value="ECO:0007669"/>
    <property type="project" value="TreeGrafter"/>
</dbReference>
<dbReference type="PANTHER" id="PTHR12247">
    <property type="entry name" value="POLYCOMB GROUP PROTEIN"/>
    <property type="match status" value="1"/>
</dbReference>
<accession>A0A8C9N7B5</accession>
<keyword evidence="13" id="KW-1185">Reference proteome</keyword>
<dbReference type="Proteomes" id="UP000694409">
    <property type="component" value="Unassembled WGS sequence"/>
</dbReference>
<feature type="repeat" description="MBT" evidence="9">
    <location>
        <begin position="401"/>
        <end position="500"/>
    </location>
</feature>
<feature type="repeat" description="MBT" evidence="9">
    <location>
        <begin position="509"/>
        <end position="604"/>
    </location>
</feature>
<proteinExistence type="predicted"/>
<evidence type="ECO:0000256" key="4">
    <source>
        <dbReference type="ARBA" id="ARBA00022771"/>
    </source>
</evidence>
<keyword evidence="3" id="KW-0677">Repeat</keyword>
<evidence type="ECO:0000313" key="13">
    <source>
        <dbReference type="Proteomes" id="UP000694409"/>
    </source>
</evidence>
<dbReference type="GO" id="GO:0008270">
    <property type="term" value="F:zinc ion binding"/>
    <property type="evidence" value="ECO:0007669"/>
    <property type="project" value="UniProtKB-KW"/>
</dbReference>
<protein>
    <submittedName>
        <fullName evidence="12">L3MBTL histone methyl-lysine binding protein 1</fullName>
    </submittedName>
</protein>
<dbReference type="GO" id="GO:0005634">
    <property type="term" value="C:nucleus"/>
    <property type="evidence" value="ECO:0007669"/>
    <property type="project" value="UniProtKB-SubCell"/>
</dbReference>
<dbReference type="PROSITE" id="PS51802">
    <property type="entry name" value="ZF_CCHHC"/>
    <property type="match status" value="1"/>
</dbReference>
<comment type="subcellular location">
    <subcellularLocation>
        <location evidence="1">Nucleus</location>
    </subcellularLocation>
</comment>
<gene>
    <name evidence="12" type="primary">L3MBTL1</name>
</gene>
<dbReference type="PROSITE" id="PS51079">
    <property type="entry name" value="MBT"/>
    <property type="match status" value="3"/>
</dbReference>
<dbReference type="CDD" id="cd20131">
    <property type="entry name" value="MBT_L3MBTL1_rpt1"/>
    <property type="match status" value="1"/>
</dbReference>
<evidence type="ECO:0000313" key="12">
    <source>
        <dbReference type="Ensembl" id="ENSSCAP00000014715.1"/>
    </source>
</evidence>
<keyword evidence="7" id="KW-0804">Transcription</keyword>
<evidence type="ECO:0000256" key="3">
    <source>
        <dbReference type="ARBA" id="ARBA00022737"/>
    </source>
</evidence>
<keyword evidence="4 10" id="KW-0863">Zinc-finger</keyword>
<keyword evidence="5" id="KW-0862">Zinc</keyword>
<dbReference type="AlphaFoldDB" id="A0A8C9N7B5"/>
<dbReference type="Ensembl" id="ENSSCAT00000016498.1">
    <property type="protein sequence ID" value="ENSSCAP00000014715.1"/>
    <property type="gene ID" value="ENSSCAG00000010808.1"/>
</dbReference>
<dbReference type="SUPFAM" id="SSF103637">
    <property type="entry name" value="CCHHC domain"/>
    <property type="match status" value="1"/>
</dbReference>
<evidence type="ECO:0000256" key="9">
    <source>
        <dbReference type="PROSITE-ProRule" id="PRU00459"/>
    </source>
</evidence>
<evidence type="ECO:0000256" key="10">
    <source>
        <dbReference type="PROSITE-ProRule" id="PRU01143"/>
    </source>
</evidence>
<dbReference type="InterPro" id="IPR047361">
    <property type="entry name" value="MBT_L3MBTL1_rpt1"/>
</dbReference>
<feature type="compositionally biased region" description="Basic and acidic residues" evidence="11">
    <location>
        <begin position="68"/>
        <end position="86"/>
    </location>
</feature>
<feature type="region of interest" description="Disordered" evidence="11">
    <location>
        <begin position="68"/>
        <end position="89"/>
    </location>
</feature>
<dbReference type="GO" id="GO:0042393">
    <property type="term" value="F:histone binding"/>
    <property type="evidence" value="ECO:0007669"/>
    <property type="project" value="TreeGrafter"/>
</dbReference>
<dbReference type="SUPFAM" id="SSF63748">
    <property type="entry name" value="Tudor/PWWP/MBT"/>
    <property type="match status" value="3"/>
</dbReference>
<dbReference type="GeneTree" id="ENSGT00940000159708"/>
<dbReference type="PANTHER" id="PTHR12247:SF69">
    <property type="entry name" value="LETHAL(3)MALIGNANT BRAIN TUMOR-LIKE PROTEIN 1"/>
    <property type="match status" value="1"/>
</dbReference>
<dbReference type="InterPro" id="IPR004092">
    <property type="entry name" value="Mbt"/>
</dbReference>
<organism evidence="12 13">
    <name type="scientific">Serinus canaria</name>
    <name type="common">Island canary</name>
    <name type="synonym">Fringilla canaria</name>
    <dbReference type="NCBI Taxonomy" id="9135"/>
    <lineage>
        <taxon>Eukaryota</taxon>
        <taxon>Metazoa</taxon>
        <taxon>Chordata</taxon>
        <taxon>Craniata</taxon>
        <taxon>Vertebrata</taxon>
        <taxon>Euteleostomi</taxon>
        <taxon>Archelosauria</taxon>
        <taxon>Archosauria</taxon>
        <taxon>Dinosauria</taxon>
        <taxon>Saurischia</taxon>
        <taxon>Theropoda</taxon>
        <taxon>Coelurosauria</taxon>
        <taxon>Aves</taxon>
        <taxon>Neognathae</taxon>
        <taxon>Neoaves</taxon>
        <taxon>Telluraves</taxon>
        <taxon>Australaves</taxon>
        <taxon>Passeriformes</taxon>
        <taxon>Passeroidea</taxon>
        <taxon>Fringillidae</taxon>
        <taxon>Carduelinae</taxon>
        <taxon>Serinus</taxon>
    </lineage>
</organism>
<dbReference type="Pfam" id="PF02820">
    <property type="entry name" value="MBT"/>
    <property type="match status" value="3"/>
</dbReference>
<reference evidence="12" key="2">
    <citation type="submission" date="2025-09" db="UniProtKB">
        <authorList>
            <consortium name="Ensembl"/>
        </authorList>
    </citation>
    <scope>IDENTIFICATION</scope>
</reference>
<evidence type="ECO:0000256" key="1">
    <source>
        <dbReference type="ARBA" id="ARBA00004123"/>
    </source>
</evidence>
<dbReference type="InterPro" id="IPR002515">
    <property type="entry name" value="Znf_C2H2C"/>
</dbReference>
<dbReference type="InterPro" id="IPR036060">
    <property type="entry name" value="Znf_C2H2C_sf"/>
</dbReference>
<evidence type="ECO:0000256" key="11">
    <source>
        <dbReference type="SAM" id="MobiDB-lite"/>
    </source>
</evidence>
<dbReference type="OMA" id="DIHAAGW"/>
<evidence type="ECO:0000256" key="8">
    <source>
        <dbReference type="ARBA" id="ARBA00023242"/>
    </source>
</evidence>
<keyword evidence="2" id="KW-0479">Metal-binding</keyword>
<dbReference type="CDD" id="cd20134">
    <property type="entry name" value="MBT_L3MBTL1_rpt2"/>
    <property type="match status" value="1"/>
</dbReference>
<keyword evidence="8" id="KW-0539">Nucleus</keyword>
<evidence type="ECO:0000256" key="7">
    <source>
        <dbReference type="ARBA" id="ARBA00023163"/>
    </source>
</evidence>
<reference evidence="12" key="1">
    <citation type="submission" date="2025-08" db="UniProtKB">
        <authorList>
            <consortium name="Ensembl"/>
        </authorList>
    </citation>
    <scope>IDENTIFICATION</scope>
</reference>
<keyword evidence="6" id="KW-0805">Transcription regulation</keyword>
<feature type="repeat" description="MBT" evidence="9">
    <location>
        <begin position="295"/>
        <end position="393"/>
    </location>
</feature>
<dbReference type="InterPro" id="IPR050548">
    <property type="entry name" value="PcG_chromatin_remod_factors"/>
</dbReference>
<feature type="compositionally biased region" description="Basic and acidic residues" evidence="11">
    <location>
        <begin position="256"/>
        <end position="267"/>
    </location>
</feature>
<dbReference type="Gene3D" id="4.10.320.30">
    <property type="match status" value="1"/>
</dbReference>
<evidence type="ECO:0000256" key="5">
    <source>
        <dbReference type="ARBA" id="ARBA00022833"/>
    </source>
</evidence>
<dbReference type="Gene3D" id="2.30.30.140">
    <property type="match status" value="3"/>
</dbReference>
<dbReference type="GO" id="GO:0045892">
    <property type="term" value="P:negative regulation of DNA-templated transcription"/>
    <property type="evidence" value="ECO:0007669"/>
    <property type="project" value="TreeGrafter"/>
</dbReference>
<dbReference type="CDD" id="cd20137">
    <property type="entry name" value="MBT_L3MBTL1_rpt3"/>
    <property type="match status" value="1"/>
</dbReference>
<name>A0A8C9N7B5_SERCA</name>